<sequence>MKNCDYLLHKELHQPLIPHVFNASYSNNGTWPWKNYELHDNSFQLGFANCSNNGTMTGLADQIVSAGTSDYFSSTGEWGCSLRVNYNLVPQQFMEAAQPSLLDEALPISFWSNPLQFYMN</sequence>
<gene>
    <name evidence="1" type="ORF">L3X38_033486</name>
</gene>
<name>A0AAD4YXN7_PRUDU</name>
<dbReference type="AlphaFoldDB" id="A0AAD4YXN7"/>
<organism evidence="1 2">
    <name type="scientific">Prunus dulcis</name>
    <name type="common">Almond</name>
    <name type="synonym">Amygdalus dulcis</name>
    <dbReference type="NCBI Taxonomy" id="3755"/>
    <lineage>
        <taxon>Eukaryota</taxon>
        <taxon>Viridiplantae</taxon>
        <taxon>Streptophyta</taxon>
        <taxon>Embryophyta</taxon>
        <taxon>Tracheophyta</taxon>
        <taxon>Spermatophyta</taxon>
        <taxon>Magnoliopsida</taxon>
        <taxon>eudicotyledons</taxon>
        <taxon>Gunneridae</taxon>
        <taxon>Pentapetalae</taxon>
        <taxon>rosids</taxon>
        <taxon>fabids</taxon>
        <taxon>Rosales</taxon>
        <taxon>Rosaceae</taxon>
        <taxon>Amygdaloideae</taxon>
        <taxon>Amygdaleae</taxon>
        <taxon>Prunus</taxon>
    </lineage>
</organism>
<dbReference type="EMBL" id="JAJFAZ020000006">
    <property type="protein sequence ID" value="KAI5324413.1"/>
    <property type="molecule type" value="Genomic_DNA"/>
</dbReference>
<dbReference type="Proteomes" id="UP001054821">
    <property type="component" value="Chromosome 6"/>
</dbReference>
<evidence type="ECO:0000313" key="1">
    <source>
        <dbReference type="EMBL" id="KAI5324413.1"/>
    </source>
</evidence>
<protein>
    <submittedName>
        <fullName evidence="1">Uncharacterized protein</fullName>
    </submittedName>
</protein>
<reference evidence="1 2" key="1">
    <citation type="journal article" date="2022" name="G3 (Bethesda)">
        <title>Whole-genome sequence and methylome profiling of the almond [Prunus dulcis (Mill.) D.A. Webb] cultivar 'Nonpareil'.</title>
        <authorList>
            <person name="D'Amico-Willman K.M."/>
            <person name="Ouma W.Z."/>
            <person name="Meulia T."/>
            <person name="Sideli G.M."/>
            <person name="Gradziel T.M."/>
            <person name="Fresnedo-Ramirez J."/>
        </authorList>
    </citation>
    <scope>NUCLEOTIDE SEQUENCE [LARGE SCALE GENOMIC DNA]</scope>
    <source>
        <strain evidence="1">Clone GOH B32 T37-40</strain>
    </source>
</reference>
<accession>A0AAD4YXN7</accession>
<keyword evidence="2" id="KW-1185">Reference proteome</keyword>
<comment type="caution">
    <text evidence="1">The sequence shown here is derived from an EMBL/GenBank/DDBJ whole genome shotgun (WGS) entry which is preliminary data.</text>
</comment>
<evidence type="ECO:0000313" key="2">
    <source>
        <dbReference type="Proteomes" id="UP001054821"/>
    </source>
</evidence>
<proteinExistence type="predicted"/>